<dbReference type="PANTHER" id="PTHR30373">
    <property type="entry name" value="UPF0603 PROTEIN YGCG"/>
    <property type="match status" value="1"/>
</dbReference>
<feature type="signal peptide" evidence="2">
    <location>
        <begin position="1"/>
        <end position="21"/>
    </location>
</feature>
<evidence type="ECO:0000256" key="1">
    <source>
        <dbReference type="SAM" id="Phobius"/>
    </source>
</evidence>
<reference evidence="4 5" key="1">
    <citation type="submission" date="2023-07" db="EMBL/GenBank/DDBJ databases">
        <authorList>
            <person name="Lian W.-H."/>
        </authorList>
    </citation>
    <scope>NUCLEOTIDE SEQUENCE [LARGE SCALE GENOMIC DNA]</scope>
    <source>
        <strain evidence="4 5">SYSU DXS3180</strain>
    </source>
</reference>
<organism evidence="4 5">
    <name type="scientific">Danxiaibacter flavus</name>
    <dbReference type="NCBI Taxonomy" id="3049108"/>
    <lineage>
        <taxon>Bacteria</taxon>
        <taxon>Pseudomonadati</taxon>
        <taxon>Bacteroidota</taxon>
        <taxon>Chitinophagia</taxon>
        <taxon>Chitinophagales</taxon>
        <taxon>Chitinophagaceae</taxon>
        <taxon>Danxiaibacter</taxon>
    </lineage>
</organism>
<dbReference type="InterPro" id="IPR007621">
    <property type="entry name" value="TPM_dom"/>
</dbReference>
<evidence type="ECO:0000259" key="3">
    <source>
        <dbReference type="Pfam" id="PF04536"/>
    </source>
</evidence>
<proteinExistence type="predicted"/>
<protein>
    <submittedName>
        <fullName evidence="4">TPM domain-containing protein</fullName>
    </submittedName>
</protein>
<gene>
    <name evidence="4" type="ORF">QTN47_26970</name>
</gene>
<dbReference type="EMBL" id="JAULBC010000014">
    <property type="protein sequence ID" value="MEX6691181.1"/>
    <property type="molecule type" value="Genomic_DNA"/>
</dbReference>
<keyword evidence="1" id="KW-0472">Membrane</keyword>
<comment type="caution">
    <text evidence="4">The sequence shown here is derived from an EMBL/GenBank/DDBJ whole genome shotgun (WGS) entry which is preliminary data.</text>
</comment>
<feature type="domain" description="TPM" evidence="3">
    <location>
        <begin position="34"/>
        <end position="157"/>
    </location>
</feature>
<keyword evidence="1" id="KW-1133">Transmembrane helix</keyword>
<name>A0ABV3ZMR7_9BACT</name>
<accession>A0ABV3ZMR7</accession>
<sequence length="261" mass="28249">MRTITIAVFTAMLLLCTMTFAQHVLPKPKPARFVTDKASVLSGDQRSQLEHKLKRLNDATSNQIVVVLIPTLNGAVIEEYANQLFRTWGIGQKKKNNGVLILAAINDHQMRIEIGYGLEGTIPDITAKKIITNDIKPAFKDGQYFTGLDSATNDLARAAVGEYNEPVVANATPVEYVDPDFEEQGGVNLVEAAIYIISFLIAFLILLLNAIKKYPPGRYYGSGNSYSDYGGYYSDSYGDNGSDSGDFGGGDSGGGGASDSW</sequence>
<evidence type="ECO:0000313" key="4">
    <source>
        <dbReference type="EMBL" id="MEX6691181.1"/>
    </source>
</evidence>
<dbReference type="Proteomes" id="UP001560573">
    <property type="component" value="Unassembled WGS sequence"/>
</dbReference>
<dbReference type="Gene3D" id="3.10.310.50">
    <property type="match status" value="1"/>
</dbReference>
<keyword evidence="5" id="KW-1185">Reference proteome</keyword>
<dbReference type="PANTHER" id="PTHR30373:SF2">
    <property type="entry name" value="UPF0603 PROTEIN YGCG"/>
    <property type="match status" value="1"/>
</dbReference>
<dbReference type="RefSeq" id="WP_369332597.1">
    <property type="nucleotide sequence ID" value="NZ_JAULBC010000014.1"/>
</dbReference>
<keyword evidence="1" id="KW-0812">Transmembrane</keyword>
<feature type="chain" id="PRO_5045847407" evidence="2">
    <location>
        <begin position="22"/>
        <end position="261"/>
    </location>
</feature>
<keyword evidence="2" id="KW-0732">Signal</keyword>
<evidence type="ECO:0000313" key="5">
    <source>
        <dbReference type="Proteomes" id="UP001560573"/>
    </source>
</evidence>
<dbReference type="Pfam" id="PF04536">
    <property type="entry name" value="TPM_phosphatase"/>
    <property type="match status" value="1"/>
</dbReference>
<feature type="transmembrane region" description="Helical" evidence="1">
    <location>
        <begin position="192"/>
        <end position="211"/>
    </location>
</feature>
<evidence type="ECO:0000256" key="2">
    <source>
        <dbReference type="SAM" id="SignalP"/>
    </source>
</evidence>